<evidence type="ECO:0000256" key="2">
    <source>
        <dbReference type="ARBA" id="ARBA00013699"/>
    </source>
</evidence>
<dbReference type="EMBL" id="KK852598">
    <property type="protein sequence ID" value="KDR20538.1"/>
    <property type="molecule type" value="Genomic_DNA"/>
</dbReference>
<dbReference type="Pfam" id="PF07707">
    <property type="entry name" value="BACK"/>
    <property type="match status" value="1"/>
</dbReference>
<reference evidence="9 10" key="1">
    <citation type="journal article" date="2014" name="Nat. Commun.">
        <title>Molecular traces of alternative social organization in a termite genome.</title>
        <authorList>
            <person name="Terrapon N."/>
            <person name="Li C."/>
            <person name="Robertson H.M."/>
            <person name="Ji L."/>
            <person name="Meng X."/>
            <person name="Booth W."/>
            <person name="Chen Z."/>
            <person name="Childers C.P."/>
            <person name="Glastad K.M."/>
            <person name="Gokhale K."/>
            <person name="Gowin J."/>
            <person name="Gronenberg W."/>
            <person name="Hermansen R.A."/>
            <person name="Hu H."/>
            <person name="Hunt B.G."/>
            <person name="Huylmans A.K."/>
            <person name="Khalil S.M."/>
            <person name="Mitchell R.D."/>
            <person name="Munoz-Torres M.C."/>
            <person name="Mustard J.A."/>
            <person name="Pan H."/>
            <person name="Reese J.T."/>
            <person name="Scharf M.E."/>
            <person name="Sun F."/>
            <person name="Vogel H."/>
            <person name="Xiao J."/>
            <person name="Yang W."/>
            <person name="Yang Z."/>
            <person name="Yang Z."/>
            <person name="Zhou J."/>
            <person name="Zhu J."/>
            <person name="Brent C.S."/>
            <person name="Elsik C.G."/>
            <person name="Goodisman M.A."/>
            <person name="Liberles D.A."/>
            <person name="Roe R.M."/>
            <person name="Vargo E.L."/>
            <person name="Vilcinskas A."/>
            <person name="Wang J."/>
            <person name="Bornberg-Bauer E."/>
            <person name="Korb J."/>
            <person name="Zhang G."/>
            <person name="Liebig J."/>
        </authorList>
    </citation>
    <scope>NUCLEOTIDE SEQUENCE [LARGE SCALE GENOMIC DNA]</scope>
    <source>
        <tissue evidence="9">Whole organism</tissue>
    </source>
</reference>
<dbReference type="FunCoup" id="A0A067RLU9">
    <property type="interactions" value="1"/>
</dbReference>
<dbReference type="PROSITE" id="PS50097">
    <property type="entry name" value="BTB"/>
    <property type="match status" value="1"/>
</dbReference>
<comment type="function">
    <text evidence="7">Probable substrate-specific adapter of an E3 ubiquitin-protein ligase complex which mediates the ubiquitination and subsequent proteasomal degradation of target proteins. May have a role in synapse differentiation and growth.</text>
</comment>
<dbReference type="SUPFAM" id="SSF54695">
    <property type="entry name" value="POZ domain"/>
    <property type="match status" value="1"/>
</dbReference>
<dbReference type="Gene3D" id="2.120.10.80">
    <property type="entry name" value="Kelch-type beta propeller"/>
    <property type="match status" value="1"/>
</dbReference>
<evidence type="ECO:0000256" key="4">
    <source>
        <dbReference type="ARBA" id="ARBA00022737"/>
    </source>
</evidence>
<keyword evidence="4" id="KW-0677">Repeat</keyword>
<accession>A0A067RLU9</accession>
<keyword evidence="10" id="KW-1185">Reference proteome</keyword>
<dbReference type="Pfam" id="PF01344">
    <property type="entry name" value="Kelch_1"/>
    <property type="match status" value="2"/>
</dbReference>
<dbReference type="InterPro" id="IPR011333">
    <property type="entry name" value="SKP1/BTB/POZ_sf"/>
</dbReference>
<dbReference type="Gene3D" id="1.25.40.420">
    <property type="match status" value="1"/>
</dbReference>
<dbReference type="UniPathway" id="UPA00143"/>
<evidence type="ECO:0000256" key="1">
    <source>
        <dbReference type="ARBA" id="ARBA00004906"/>
    </source>
</evidence>
<sequence>MESNQSKDGGRCTCTKALVRLNELRERNFLCDAVLRLEDGGVFRVHSVILSMHSEYFRTLFTTTLHPSEETDVLLHGVSSDMMTQILNFVYFREVDIHSDNARQLLLTADYLYIPGFTDLCCDFLMDAMGADNCIGIMNFARSHFIADLETRAHRFVLRHFVQVSQQSEELLELPAEELQAIIGTEELNVKDEKVVWECILRWINHDPDNRKGHIADLLKGVRLGLLDAKFFEDEVKKHPYVTENEECKPVISETLTFLRDVQMLTKEGKEFVTPRIAYPRIPQDILFVIGGLSKRSATDEIEAYDVRADRWSVVEGVDLISTRKYHRTAVVGFDIYVIGGKDGGEILSSCRCFNAVTKTCREVAPMNARRHSLIVAVLRGSVYAMGGLYDGLRLSTAERYDCETNQWSWIAPMNIGRRDVSAAVLNDKIYVPDGSFSKDYVTSVEVYDPDTDQWTFVAPMLFGRRDFSCVAFHGCLYALGGRNSSSFKLSTEKYDPAEDTWTEVPAMNFYSIFLRAEVMDDTIFVIGGFSIGKAGFSVKRYNDKENRWYQVTNMNFWRSEMSTCVIENLPNARDYAYKHRDKLMEEKRKENVKL</sequence>
<evidence type="ECO:0000256" key="6">
    <source>
        <dbReference type="ARBA" id="ARBA00023203"/>
    </source>
</evidence>
<dbReference type="SUPFAM" id="SSF117281">
    <property type="entry name" value="Kelch motif"/>
    <property type="match status" value="1"/>
</dbReference>
<dbReference type="InterPro" id="IPR000210">
    <property type="entry name" value="BTB/POZ_dom"/>
</dbReference>
<dbReference type="InterPro" id="IPR017096">
    <property type="entry name" value="BTB-kelch_protein"/>
</dbReference>
<dbReference type="STRING" id="136037.A0A067RLU9"/>
<dbReference type="FunFam" id="1.25.40.420:FF:000001">
    <property type="entry name" value="Kelch-like family member 12"/>
    <property type="match status" value="1"/>
</dbReference>
<dbReference type="AlphaFoldDB" id="A0A067RLU9"/>
<dbReference type="SMART" id="SM00612">
    <property type="entry name" value="Kelch"/>
    <property type="match status" value="6"/>
</dbReference>
<feature type="non-terminal residue" evidence="9">
    <location>
        <position position="595"/>
    </location>
</feature>
<organism evidence="9 10">
    <name type="scientific">Zootermopsis nevadensis</name>
    <name type="common">Dampwood termite</name>
    <dbReference type="NCBI Taxonomy" id="136037"/>
    <lineage>
        <taxon>Eukaryota</taxon>
        <taxon>Metazoa</taxon>
        <taxon>Ecdysozoa</taxon>
        <taxon>Arthropoda</taxon>
        <taxon>Hexapoda</taxon>
        <taxon>Insecta</taxon>
        <taxon>Pterygota</taxon>
        <taxon>Neoptera</taxon>
        <taxon>Polyneoptera</taxon>
        <taxon>Dictyoptera</taxon>
        <taxon>Blattodea</taxon>
        <taxon>Blattoidea</taxon>
        <taxon>Termitoidae</taxon>
        <taxon>Termopsidae</taxon>
        <taxon>Zootermopsis</taxon>
    </lineage>
</organism>
<evidence type="ECO:0000259" key="8">
    <source>
        <dbReference type="PROSITE" id="PS50097"/>
    </source>
</evidence>
<keyword evidence="5" id="KW-0833">Ubl conjugation pathway</keyword>
<evidence type="ECO:0000313" key="10">
    <source>
        <dbReference type="Proteomes" id="UP000027135"/>
    </source>
</evidence>
<dbReference type="PANTHER" id="PTHR24412">
    <property type="entry name" value="KELCH PROTEIN"/>
    <property type="match status" value="1"/>
</dbReference>
<proteinExistence type="predicted"/>
<name>A0A067RLU9_ZOONE</name>
<dbReference type="PIRSF" id="PIRSF037037">
    <property type="entry name" value="Kelch-like_protein_gigaxonin"/>
    <property type="match status" value="1"/>
</dbReference>
<dbReference type="Pfam" id="PF00651">
    <property type="entry name" value="BTB"/>
    <property type="match status" value="1"/>
</dbReference>
<dbReference type="GO" id="GO:0016567">
    <property type="term" value="P:protein ubiquitination"/>
    <property type="evidence" value="ECO:0007669"/>
    <property type="project" value="UniProtKB-UniPathway"/>
</dbReference>
<protein>
    <recommendedName>
        <fullName evidence="2">Kelch-like protein diablo</fullName>
    </recommendedName>
</protein>
<evidence type="ECO:0000256" key="7">
    <source>
        <dbReference type="ARBA" id="ARBA00043912"/>
    </source>
</evidence>
<dbReference type="eggNOG" id="KOG4441">
    <property type="taxonomic scope" value="Eukaryota"/>
</dbReference>
<dbReference type="Pfam" id="PF24681">
    <property type="entry name" value="Kelch_KLHDC2_KLHL20_DRC7"/>
    <property type="match status" value="1"/>
</dbReference>
<dbReference type="GO" id="GO:0003779">
    <property type="term" value="F:actin binding"/>
    <property type="evidence" value="ECO:0007669"/>
    <property type="project" value="UniProtKB-KW"/>
</dbReference>
<evidence type="ECO:0000256" key="3">
    <source>
        <dbReference type="ARBA" id="ARBA00022441"/>
    </source>
</evidence>
<dbReference type="InParanoid" id="A0A067RLU9"/>
<keyword evidence="3" id="KW-0880">Kelch repeat</keyword>
<evidence type="ECO:0000256" key="5">
    <source>
        <dbReference type="ARBA" id="ARBA00022786"/>
    </source>
</evidence>
<dbReference type="InterPro" id="IPR015915">
    <property type="entry name" value="Kelch-typ_b-propeller"/>
</dbReference>
<dbReference type="InterPro" id="IPR006652">
    <property type="entry name" value="Kelch_1"/>
</dbReference>
<dbReference type="SMART" id="SM00875">
    <property type="entry name" value="BACK"/>
    <property type="match status" value="1"/>
</dbReference>
<evidence type="ECO:0000313" key="9">
    <source>
        <dbReference type="EMBL" id="KDR20538.1"/>
    </source>
</evidence>
<dbReference type="OMA" id="ENCISTC"/>
<dbReference type="SMART" id="SM00225">
    <property type="entry name" value="BTB"/>
    <property type="match status" value="1"/>
</dbReference>
<dbReference type="PANTHER" id="PTHR24412:SF172">
    <property type="entry name" value="KELCH-LIKE PROTEIN 10"/>
    <property type="match status" value="1"/>
</dbReference>
<dbReference type="InterPro" id="IPR011705">
    <property type="entry name" value="BACK"/>
</dbReference>
<gene>
    <name evidence="9" type="ORF">L798_04989</name>
</gene>
<feature type="domain" description="BTB" evidence="8">
    <location>
        <begin position="31"/>
        <end position="99"/>
    </location>
</feature>
<dbReference type="Proteomes" id="UP000027135">
    <property type="component" value="Unassembled WGS sequence"/>
</dbReference>
<comment type="pathway">
    <text evidence="1">Protein modification; protein ubiquitination.</text>
</comment>
<dbReference type="Gene3D" id="3.30.710.10">
    <property type="entry name" value="Potassium Channel Kv1.1, Chain A"/>
    <property type="match status" value="1"/>
</dbReference>
<keyword evidence="6" id="KW-0009">Actin-binding</keyword>